<evidence type="ECO:0000313" key="1">
    <source>
        <dbReference type="EMBL" id="BAD05299.1"/>
    </source>
</evidence>
<reference evidence="3" key="4">
    <citation type="journal article" date="2008" name="Nucleic Acids Res.">
        <title>The rice annotation project database (RAP-DB): 2008 update.</title>
        <authorList>
            <consortium name="The rice annotation project (RAP)"/>
        </authorList>
    </citation>
    <scope>GENOME REANNOTATION</scope>
    <source>
        <strain evidence="3">cv. Nipponbare</strain>
    </source>
</reference>
<evidence type="ECO:0000313" key="2">
    <source>
        <dbReference type="EMBL" id="BAD05376.1"/>
    </source>
</evidence>
<dbReference type="AlphaFoldDB" id="Q6ZB31"/>
<accession>Q6ZB31</accession>
<protein>
    <submittedName>
        <fullName evidence="2">Uncharacterized protein</fullName>
    </submittedName>
</protein>
<dbReference type="EMBL" id="AP004647">
    <property type="protein sequence ID" value="BAD05376.1"/>
    <property type="molecule type" value="Genomic_DNA"/>
</dbReference>
<dbReference type="EMBL" id="AP004465">
    <property type="protein sequence ID" value="BAD05299.1"/>
    <property type="molecule type" value="Genomic_DNA"/>
</dbReference>
<sequence>MGGGDSVDEGARVLITSDDEAGVLQRPLHGTEAREYSQGIPYMLKERFYGVW</sequence>
<reference evidence="3" key="3">
    <citation type="journal article" date="2005" name="Nature">
        <title>The map-based sequence of the rice genome.</title>
        <authorList>
            <consortium name="International rice genome sequencing project (IRGSP)"/>
            <person name="Matsumoto T."/>
            <person name="Wu J."/>
            <person name="Kanamori H."/>
            <person name="Katayose Y."/>
            <person name="Fujisawa M."/>
            <person name="Namiki N."/>
            <person name="Mizuno H."/>
            <person name="Yamamoto K."/>
            <person name="Antonio B.A."/>
            <person name="Baba T."/>
            <person name="Sakata K."/>
            <person name="Nagamura Y."/>
            <person name="Aoki H."/>
            <person name="Arikawa K."/>
            <person name="Arita K."/>
            <person name="Bito T."/>
            <person name="Chiden Y."/>
            <person name="Fujitsuka N."/>
            <person name="Fukunaka R."/>
            <person name="Hamada M."/>
            <person name="Harada C."/>
            <person name="Hayashi A."/>
            <person name="Hijishita S."/>
            <person name="Honda M."/>
            <person name="Hosokawa S."/>
            <person name="Ichikawa Y."/>
            <person name="Idonuma A."/>
            <person name="Iijima M."/>
            <person name="Ikeda M."/>
            <person name="Ikeno M."/>
            <person name="Ito K."/>
            <person name="Ito S."/>
            <person name="Ito T."/>
            <person name="Ito Y."/>
            <person name="Ito Y."/>
            <person name="Iwabuchi A."/>
            <person name="Kamiya K."/>
            <person name="Karasawa W."/>
            <person name="Kurita K."/>
            <person name="Katagiri S."/>
            <person name="Kikuta A."/>
            <person name="Kobayashi H."/>
            <person name="Kobayashi N."/>
            <person name="Machita K."/>
            <person name="Maehara T."/>
            <person name="Masukawa M."/>
            <person name="Mizubayashi T."/>
            <person name="Mukai Y."/>
            <person name="Nagasaki H."/>
            <person name="Nagata Y."/>
            <person name="Naito S."/>
            <person name="Nakashima M."/>
            <person name="Nakama Y."/>
            <person name="Nakamichi Y."/>
            <person name="Nakamura M."/>
            <person name="Meguro A."/>
            <person name="Negishi M."/>
            <person name="Ohta I."/>
            <person name="Ohta T."/>
            <person name="Okamoto M."/>
            <person name="Ono N."/>
            <person name="Saji S."/>
            <person name="Sakaguchi M."/>
            <person name="Sakai K."/>
            <person name="Shibata M."/>
            <person name="Shimokawa T."/>
            <person name="Song J."/>
            <person name="Takazaki Y."/>
            <person name="Terasawa K."/>
            <person name="Tsugane M."/>
            <person name="Tsuji K."/>
            <person name="Ueda S."/>
            <person name="Waki K."/>
            <person name="Yamagata H."/>
            <person name="Yamamoto M."/>
            <person name="Yamamoto S."/>
            <person name="Yamane H."/>
            <person name="Yoshiki S."/>
            <person name="Yoshihara R."/>
            <person name="Yukawa K."/>
            <person name="Zhong H."/>
            <person name="Yano M."/>
            <person name="Yuan Q."/>
            <person name="Ouyang S."/>
            <person name="Liu J."/>
            <person name="Jones K.M."/>
            <person name="Gansberger K."/>
            <person name="Moffat K."/>
            <person name="Hill J."/>
            <person name="Bera J."/>
            <person name="Fadrosh D."/>
            <person name="Jin S."/>
            <person name="Johri S."/>
            <person name="Kim M."/>
            <person name="Overton L."/>
            <person name="Reardon M."/>
            <person name="Tsitrin T."/>
            <person name="Vuong H."/>
            <person name="Weaver B."/>
            <person name="Ciecko A."/>
            <person name="Tallon L."/>
            <person name="Jackson J."/>
            <person name="Pai G."/>
            <person name="Aken S.V."/>
            <person name="Utterback T."/>
            <person name="Reidmuller S."/>
            <person name="Feldblyum T."/>
            <person name="Hsiao J."/>
            <person name="Zismann V."/>
            <person name="Iobst S."/>
            <person name="de Vazeille A.R."/>
            <person name="Buell C.R."/>
            <person name="Ying K."/>
            <person name="Li Y."/>
            <person name="Lu T."/>
            <person name="Huang Y."/>
            <person name="Zhao Q."/>
            <person name="Feng Q."/>
            <person name="Zhang L."/>
            <person name="Zhu J."/>
            <person name="Weng Q."/>
            <person name="Mu J."/>
            <person name="Lu Y."/>
            <person name="Fan D."/>
            <person name="Liu Y."/>
            <person name="Guan J."/>
            <person name="Zhang Y."/>
            <person name="Yu S."/>
            <person name="Liu X."/>
            <person name="Zhang Y."/>
            <person name="Hong G."/>
            <person name="Han B."/>
            <person name="Choisne N."/>
            <person name="Demange N."/>
            <person name="Orjeda G."/>
            <person name="Samain S."/>
            <person name="Cattolico L."/>
            <person name="Pelletier E."/>
            <person name="Couloux A."/>
            <person name="Segurens B."/>
            <person name="Wincker P."/>
            <person name="D'Hont A."/>
            <person name="Scarpelli C."/>
            <person name="Weissenbach J."/>
            <person name="Salanoubat M."/>
            <person name="Quetier F."/>
            <person name="Yu Y."/>
            <person name="Kim H.R."/>
            <person name="Rambo T."/>
            <person name="Currie J."/>
            <person name="Collura K."/>
            <person name="Luo M."/>
            <person name="Yang T."/>
            <person name="Ammiraju J.S.S."/>
            <person name="Engler F."/>
            <person name="Soderlund C."/>
            <person name="Wing R.A."/>
            <person name="Palmer L.E."/>
            <person name="de la Bastide M."/>
            <person name="Spiegel L."/>
            <person name="Nascimento L."/>
            <person name="Zutavern T."/>
            <person name="O'Shaughnessy A."/>
            <person name="Dike S."/>
            <person name="Dedhia N."/>
            <person name="Preston R."/>
            <person name="Balija V."/>
            <person name="McCombie W.R."/>
            <person name="Chow T."/>
            <person name="Chen H."/>
            <person name="Chung M."/>
            <person name="Chen C."/>
            <person name="Shaw J."/>
            <person name="Wu H."/>
            <person name="Hsiao K."/>
            <person name="Chao Y."/>
            <person name="Chu M."/>
            <person name="Cheng C."/>
            <person name="Hour A."/>
            <person name="Lee P."/>
            <person name="Lin S."/>
            <person name="Lin Y."/>
            <person name="Liou J."/>
            <person name="Liu S."/>
            <person name="Hsing Y."/>
            <person name="Raghuvanshi S."/>
            <person name="Mohanty A."/>
            <person name="Bharti A.K."/>
            <person name="Gaur A."/>
            <person name="Gupta V."/>
            <person name="Kumar D."/>
            <person name="Ravi V."/>
            <person name="Vij S."/>
            <person name="Kapur A."/>
            <person name="Khurana P."/>
            <person name="Khurana P."/>
            <person name="Khurana J.P."/>
            <person name="Tyagi A.K."/>
            <person name="Gaikwad K."/>
            <person name="Singh A."/>
            <person name="Dalal V."/>
            <person name="Srivastava S."/>
            <person name="Dixit A."/>
            <person name="Pal A.K."/>
            <person name="Ghazi I.A."/>
            <person name="Yadav M."/>
            <person name="Pandit A."/>
            <person name="Bhargava A."/>
            <person name="Sureshbabu K."/>
            <person name="Batra K."/>
            <person name="Sharma T.R."/>
            <person name="Mohapatra T."/>
            <person name="Singh N.K."/>
            <person name="Messing J."/>
            <person name="Nelson A.B."/>
            <person name="Fuks G."/>
            <person name="Kavchok S."/>
            <person name="Keizer G."/>
            <person name="Linton E."/>
            <person name="Llaca V."/>
            <person name="Song R."/>
            <person name="Tanyolac B."/>
            <person name="Young S."/>
            <person name="Ho-Il K."/>
            <person name="Hahn J.H."/>
            <person name="Sangsakoo G."/>
            <person name="Vanavichit A."/>
            <person name="de Mattos Luiz.A.T."/>
            <person name="Zimmer P.D."/>
            <person name="Malone G."/>
            <person name="Dellagostin O."/>
            <person name="de Oliveira A.C."/>
            <person name="Bevan M."/>
            <person name="Bancroft I."/>
            <person name="Minx P."/>
            <person name="Cordum H."/>
            <person name="Wilson R."/>
            <person name="Cheng Z."/>
            <person name="Jin W."/>
            <person name="Jiang J."/>
            <person name="Leong S.A."/>
            <person name="Iwama H."/>
            <person name="Gojobori T."/>
            <person name="Itoh T."/>
            <person name="Niimura Y."/>
            <person name="Fujii Y."/>
            <person name="Habara T."/>
            <person name="Sakai H."/>
            <person name="Sato Y."/>
            <person name="Wilson G."/>
            <person name="Kumar K."/>
            <person name="McCouch S."/>
            <person name="Juretic N."/>
            <person name="Hoen D."/>
            <person name="Wright S."/>
            <person name="Bruskiewich R."/>
            <person name="Bureau T."/>
            <person name="Miyao A."/>
            <person name="Hirochika H."/>
            <person name="Nishikawa T."/>
            <person name="Kadowaki K."/>
            <person name="Sugiura M."/>
            <person name="Burr B."/>
            <person name="Sasaki T."/>
        </authorList>
    </citation>
    <scope>NUCLEOTIDE SEQUENCE [LARGE SCALE GENOMIC DNA]</scope>
    <source>
        <strain evidence="3">cv. Nipponbare</strain>
    </source>
</reference>
<evidence type="ECO:0000313" key="3">
    <source>
        <dbReference type="Proteomes" id="UP000000763"/>
    </source>
</evidence>
<organism evidence="2 3">
    <name type="scientific">Oryza sativa subsp. japonica</name>
    <name type="common">Rice</name>
    <dbReference type="NCBI Taxonomy" id="39947"/>
    <lineage>
        <taxon>Eukaryota</taxon>
        <taxon>Viridiplantae</taxon>
        <taxon>Streptophyta</taxon>
        <taxon>Embryophyta</taxon>
        <taxon>Tracheophyta</taxon>
        <taxon>Spermatophyta</taxon>
        <taxon>Magnoliopsida</taxon>
        <taxon>Liliopsida</taxon>
        <taxon>Poales</taxon>
        <taxon>Poaceae</taxon>
        <taxon>BOP clade</taxon>
        <taxon>Oryzoideae</taxon>
        <taxon>Oryzeae</taxon>
        <taxon>Oryzinae</taxon>
        <taxon>Oryza</taxon>
        <taxon>Oryza sativa</taxon>
    </lineage>
</organism>
<reference evidence="2" key="2">
    <citation type="submission" date="2002-01" db="EMBL/GenBank/DDBJ databases">
        <title>Oryza sativa nipponbare(GA3) genomic DNA, chromosome 8, BAC clone:OJ1267_E11.</title>
        <authorList>
            <person name="Sasaki T."/>
            <person name="Matsumoto T."/>
            <person name="Yamamoto K."/>
        </authorList>
    </citation>
    <scope>NUCLEOTIDE SEQUENCE</scope>
</reference>
<gene>
    <name evidence="2" type="ORF">OJ1267_E11.29</name>
    <name evidence="1" type="ORF">P0690C12.9</name>
</gene>
<reference evidence="1" key="1">
    <citation type="submission" date="2001-12" db="EMBL/GenBank/DDBJ databases">
        <title>Oryza sativa nipponbare(GA3) genomic DNA, chromosome 8, PAC clone:P0690C12.</title>
        <authorList>
            <person name="Sasaki T."/>
            <person name="Matsumoto T."/>
            <person name="Yamamoto K."/>
        </authorList>
    </citation>
    <scope>NUCLEOTIDE SEQUENCE</scope>
</reference>
<dbReference type="Proteomes" id="UP000000763">
    <property type="component" value="Chromosome 8"/>
</dbReference>
<proteinExistence type="predicted"/>
<name>Q6ZB31_ORYSJ</name>